<dbReference type="PROSITE" id="PS00409">
    <property type="entry name" value="PROKAR_NTER_METHYL"/>
    <property type="match status" value="1"/>
</dbReference>
<evidence type="ECO:0000313" key="3">
    <source>
        <dbReference type="Proteomes" id="UP001169069"/>
    </source>
</evidence>
<evidence type="ECO:0000256" key="1">
    <source>
        <dbReference type="SAM" id="Phobius"/>
    </source>
</evidence>
<proteinExistence type="predicted"/>
<gene>
    <name evidence="2" type="ORF">PGH07_10560</name>
</gene>
<keyword evidence="1" id="KW-0472">Membrane</keyword>
<dbReference type="NCBIfam" id="TIGR02532">
    <property type="entry name" value="IV_pilin_GFxxxE"/>
    <property type="match status" value="1"/>
</dbReference>
<keyword evidence="1" id="KW-0812">Transmembrane</keyword>
<keyword evidence="3" id="KW-1185">Reference proteome</keyword>
<dbReference type="EMBL" id="JAQIBD010000004">
    <property type="protein sequence ID" value="MDM5272612.1"/>
    <property type="molecule type" value="Genomic_DNA"/>
</dbReference>
<dbReference type="Proteomes" id="UP001169069">
    <property type="component" value="Unassembled WGS sequence"/>
</dbReference>
<name>A0ABT7R0J1_9BACT</name>
<dbReference type="Pfam" id="PF07963">
    <property type="entry name" value="N_methyl"/>
    <property type="match status" value="1"/>
</dbReference>
<reference evidence="2" key="1">
    <citation type="submission" date="2023-01" db="EMBL/GenBank/DDBJ databases">
        <title>Sulfurovum sp. zt1-1 genome assembly.</title>
        <authorList>
            <person name="Wang J."/>
        </authorList>
    </citation>
    <scope>NUCLEOTIDE SEQUENCE</scope>
    <source>
        <strain evidence="2">Zt1-1</strain>
    </source>
</reference>
<feature type="transmembrane region" description="Helical" evidence="1">
    <location>
        <begin position="12"/>
        <end position="33"/>
    </location>
</feature>
<accession>A0ABT7R0J1</accession>
<dbReference type="RefSeq" id="WP_289414440.1">
    <property type="nucleotide sequence ID" value="NZ_JAQIBD010000004.1"/>
</dbReference>
<comment type="caution">
    <text evidence="2">The sequence shown here is derived from an EMBL/GenBank/DDBJ whole genome shotgun (WGS) entry which is preliminary data.</text>
</comment>
<keyword evidence="1" id="KW-1133">Transmembrane helix</keyword>
<sequence>MRFTTIKQQRAGFTLIEVIVSVMIISFVVMSLMEIQSRSKDNAVYLSQRNKAAFLDSFYLLDESSKYHKKNKNAYELVQPYFKNIDDDSKDILKKISRDIIVPEPIAVPAPEESTVKAEVTRMILKDQYSSSYFQFKLNSF</sequence>
<evidence type="ECO:0000313" key="2">
    <source>
        <dbReference type="EMBL" id="MDM5272612.1"/>
    </source>
</evidence>
<protein>
    <submittedName>
        <fullName evidence="2">Type II secretion system protein</fullName>
    </submittedName>
</protein>
<dbReference type="InterPro" id="IPR012902">
    <property type="entry name" value="N_methyl_site"/>
</dbReference>
<organism evidence="2 3">
    <name type="scientific">Sulfurovum zhangzhouensis</name>
    <dbReference type="NCBI Taxonomy" id="3019067"/>
    <lineage>
        <taxon>Bacteria</taxon>
        <taxon>Pseudomonadati</taxon>
        <taxon>Campylobacterota</taxon>
        <taxon>Epsilonproteobacteria</taxon>
        <taxon>Campylobacterales</taxon>
        <taxon>Sulfurovaceae</taxon>
        <taxon>Sulfurovum</taxon>
    </lineage>
</organism>